<dbReference type="PRINTS" id="PR00870">
    <property type="entry name" value="DNAPOLXBETA"/>
</dbReference>
<dbReference type="Pfam" id="PF14792">
    <property type="entry name" value="DNA_pol_B_palm"/>
    <property type="match status" value="1"/>
</dbReference>
<feature type="domain" description="BRCT" evidence="18">
    <location>
        <begin position="507"/>
        <end position="607"/>
    </location>
</feature>
<dbReference type="Gene3D" id="1.10.150.20">
    <property type="entry name" value="5' to 3' exonuclease, C-terminal subdomain"/>
    <property type="match status" value="1"/>
</dbReference>
<feature type="region of interest" description="Disordered" evidence="17">
    <location>
        <begin position="739"/>
        <end position="760"/>
    </location>
</feature>
<dbReference type="Gene3D" id="3.30.460.10">
    <property type="entry name" value="Beta Polymerase, domain 2"/>
    <property type="match status" value="1"/>
</dbReference>
<evidence type="ECO:0000256" key="5">
    <source>
        <dbReference type="ARBA" id="ARBA00022679"/>
    </source>
</evidence>
<dbReference type="SUPFAM" id="SSF81585">
    <property type="entry name" value="PsbU/PolX domain-like"/>
    <property type="match status" value="1"/>
</dbReference>
<dbReference type="InterPro" id="IPR002054">
    <property type="entry name" value="DNA-dir_DNA_pol_X"/>
</dbReference>
<evidence type="ECO:0000256" key="17">
    <source>
        <dbReference type="SAM" id="MobiDB-lite"/>
    </source>
</evidence>
<evidence type="ECO:0000256" key="3">
    <source>
        <dbReference type="ARBA" id="ARBA00012417"/>
    </source>
</evidence>
<accession>A0A409W0J0</accession>
<keyword evidence="10" id="KW-0239">DNA-directed DNA polymerase</keyword>
<dbReference type="InterPro" id="IPR037160">
    <property type="entry name" value="DNA_Pol_thumb_sf"/>
</dbReference>
<evidence type="ECO:0000256" key="8">
    <source>
        <dbReference type="ARBA" id="ARBA00022723"/>
    </source>
</evidence>
<evidence type="ECO:0000313" key="20">
    <source>
        <dbReference type="Proteomes" id="UP000284706"/>
    </source>
</evidence>
<evidence type="ECO:0000256" key="13">
    <source>
        <dbReference type="ARBA" id="ARBA00023239"/>
    </source>
</evidence>
<dbReference type="InterPro" id="IPR001357">
    <property type="entry name" value="BRCT_dom"/>
</dbReference>
<protein>
    <recommendedName>
        <fullName evidence="3">DNA-directed DNA polymerase</fullName>
        <ecNumber evidence="3">2.7.7.7</ecNumber>
    </recommendedName>
</protein>
<evidence type="ECO:0000256" key="14">
    <source>
        <dbReference type="ARBA" id="ARBA00023242"/>
    </source>
</evidence>
<feature type="compositionally biased region" description="Polar residues" evidence="17">
    <location>
        <begin position="341"/>
        <end position="350"/>
    </location>
</feature>
<evidence type="ECO:0000256" key="1">
    <source>
        <dbReference type="ARBA" id="ARBA00004123"/>
    </source>
</evidence>
<evidence type="ECO:0000256" key="11">
    <source>
        <dbReference type="ARBA" id="ARBA00023125"/>
    </source>
</evidence>
<keyword evidence="13" id="KW-0456">Lyase</keyword>
<evidence type="ECO:0000256" key="16">
    <source>
        <dbReference type="PIRSR" id="PIRSR622312-50"/>
    </source>
</evidence>
<comment type="similarity">
    <text evidence="2">Belongs to the DNA polymerase type-X family.</text>
</comment>
<dbReference type="InParanoid" id="A0A409W0J0"/>
<dbReference type="InterPro" id="IPR028207">
    <property type="entry name" value="DNA_pol_B_palm_palm"/>
</dbReference>
<evidence type="ECO:0000256" key="15">
    <source>
        <dbReference type="ARBA" id="ARBA00049244"/>
    </source>
</evidence>
<dbReference type="STRING" id="231916.A0A409W0J0"/>
<feature type="region of interest" description="Disordered" evidence="17">
    <location>
        <begin position="428"/>
        <end position="474"/>
    </location>
</feature>
<dbReference type="InterPro" id="IPR043519">
    <property type="entry name" value="NT_sf"/>
</dbReference>
<dbReference type="InterPro" id="IPR029398">
    <property type="entry name" value="PolB_thumb"/>
</dbReference>
<feature type="compositionally biased region" description="Polar residues" evidence="17">
    <location>
        <begin position="110"/>
        <end position="121"/>
    </location>
</feature>
<dbReference type="InterPro" id="IPR002008">
    <property type="entry name" value="DNA_pol_X_beta-like"/>
</dbReference>
<dbReference type="GO" id="GO:0006260">
    <property type="term" value="P:DNA replication"/>
    <property type="evidence" value="ECO:0007669"/>
    <property type="project" value="UniProtKB-KW"/>
</dbReference>
<feature type="compositionally biased region" description="Low complexity" evidence="17">
    <location>
        <begin position="428"/>
        <end position="439"/>
    </location>
</feature>
<dbReference type="GO" id="GO:0016829">
    <property type="term" value="F:lyase activity"/>
    <property type="evidence" value="ECO:0007669"/>
    <property type="project" value="UniProtKB-KW"/>
</dbReference>
<keyword evidence="9" id="KW-0227">DNA damage</keyword>
<dbReference type="FunFam" id="1.10.150.110:FF:000005">
    <property type="entry name" value="DNA polymerase POL4"/>
    <property type="match status" value="1"/>
</dbReference>
<proteinExistence type="inferred from homology"/>
<gene>
    <name evidence="19" type="ORF">CVT26_006719</name>
</gene>
<comment type="subcellular location">
    <subcellularLocation>
        <location evidence="1">Nucleus</location>
    </subcellularLocation>
</comment>
<dbReference type="SUPFAM" id="SSF81301">
    <property type="entry name" value="Nucleotidyltransferase"/>
    <property type="match status" value="1"/>
</dbReference>
<dbReference type="InterPro" id="IPR018944">
    <property type="entry name" value="DNA_pol_lambd_fingers_domain"/>
</dbReference>
<evidence type="ECO:0000256" key="6">
    <source>
        <dbReference type="ARBA" id="ARBA00022695"/>
    </source>
</evidence>
<name>A0A409W0J0_9AGAR</name>
<feature type="compositionally biased region" description="Basic and acidic residues" evidence="17">
    <location>
        <begin position="191"/>
        <end position="200"/>
    </location>
</feature>
<sequence length="1138" mass="126381">MRLGSRCNVQRGGVIEIVTPRSSRHVKAGASSVTLPIVTQVGGPGCPSQHHQFCKTTQTLVSTLYVRIRHPYDAMSPIDFDNYYAEQEERMDMPDETMQEYLRRVALSKRSPSQNAYTSTSRKPHSAGILASPKGVPQDPSILFATCFHETNGLDGRDSPEDSGRSKKFDAISVTSGLEYASGPSQIGLSPDRDNIRDISDGPESDLTHPARLITNEAKDLQLEENGLSTSMEDIDSFTVSEILNAQLPSRFCSSKRQLSDKEACGRPSKKRRLPQTRSRSPPQVATATELSPSMDPIPAKRSSSRRAETATIPKLTRLNLRPLNETKPSRDQARPRVQPLTGSPESSTSDIEDASLVTNLPALGCAQESLTLRSDMYLEVKERIANHRPTKSRDRVLRPGSKSIISEPRVMAATAEAVGESSVICVSSSPSSRAASPDPVKPSIMKPSDKKKQTQPAVEKKRPKGKKEKATPMTPAEYARMLNEKSAASNDQVCSTSMVPKRRKGPNFKFLEGKNIFYTGGDMKHASETTRKRMDIIVRHGGNLMPNYDPAVTTHIITEAQVLPTLRALGVKRLRDIPDHIPTIKWTWVLSVLGREGSLSKEEIDDKLGTAWMHAAFSERMEAGCQPKSVHPMSSFKLKKVNRQDELKVDTNRTPSPVPAIEAPSSITDERTDSEFLGAPPSPPTSPPHTAVTTKGGPAKAEDPSNDFPSKGEPKKVPTDPLAEFYDQALAQRNNEDGWSSLGEVDMQSANGGDSDRDAPELKKPIIQQKKQWTCDVKQPDQKTVCVNQDIIDKLTELMELHKSKPGDEDHWRAFSYSKAIRALRSYPYRIKNVEEARAIKGVGEKTARKIEEIIQTGDLRRIAYEKTEDVEVSRLFQGIYGVGRSTAIQWYAAGCRTLEDLRLGKGGVKLTAVQEIGLRYYEDINLRMPREEARQIFELIKPIALSIDPKLFIEIMGSYRRGKATCGDIDILITRPTDDGLTHRGVLPRLLRELHAAGILTEDLATLDNPNDLEGIYRGLCRLPNEEGSKRRRIDFLTVPWKSRGAALLYYTFNRAMRLKANVLGYSLNQRGLFGNVIRDPRDRRVKMNDGEALLCGGYLTSLNEEAGVLVASETEEEIFKILGVPWQEAHERIRG</sequence>
<feature type="active site" description="Nucleophile; Schiff-base intermediate with DNA; for 5'-dRP lyase activity" evidence="16">
    <location>
        <position position="851"/>
    </location>
</feature>
<keyword evidence="11" id="KW-0238">DNA-binding</keyword>
<evidence type="ECO:0000256" key="12">
    <source>
        <dbReference type="ARBA" id="ARBA00023204"/>
    </source>
</evidence>
<organism evidence="19 20">
    <name type="scientific">Gymnopilus dilepis</name>
    <dbReference type="NCBI Taxonomy" id="231916"/>
    <lineage>
        <taxon>Eukaryota</taxon>
        <taxon>Fungi</taxon>
        <taxon>Dikarya</taxon>
        <taxon>Basidiomycota</taxon>
        <taxon>Agaricomycotina</taxon>
        <taxon>Agaricomycetes</taxon>
        <taxon>Agaricomycetidae</taxon>
        <taxon>Agaricales</taxon>
        <taxon>Agaricineae</taxon>
        <taxon>Hymenogastraceae</taxon>
        <taxon>Gymnopilus</taxon>
    </lineage>
</organism>
<dbReference type="GO" id="GO:0006303">
    <property type="term" value="P:double-strand break repair via nonhomologous end joining"/>
    <property type="evidence" value="ECO:0007669"/>
    <property type="project" value="TreeGrafter"/>
</dbReference>
<keyword evidence="4" id="KW-0237">DNA synthesis</keyword>
<evidence type="ECO:0000256" key="7">
    <source>
        <dbReference type="ARBA" id="ARBA00022705"/>
    </source>
</evidence>
<dbReference type="PANTHER" id="PTHR11276">
    <property type="entry name" value="DNA POLYMERASE TYPE-X FAMILY MEMBER"/>
    <property type="match status" value="1"/>
</dbReference>
<dbReference type="Pfam" id="PF14791">
    <property type="entry name" value="DNA_pol_B_thumb"/>
    <property type="match status" value="1"/>
</dbReference>
<comment type="catalytic activity">
    <reaction evidence="15">
        <text>DNA(n) + a 2'-deoxyribonucleoside 5'-triphosphate = DNA(n+1) + diphosphate</text>
        <dbReference type="Rhea" id="RHEA:22508"/>
        <dbReference type="Rhea" id="RHEA-COMP:17339"/>
        <dbReference type="Rhea" id="RHEA-COMP:17340"/>
        <dbReference type="ChEBI" id="CHEBI:33019"/>
        <dbReference type="ChEBI" id="CHEBI:61560"/>
        <dbReference type="ChEBI" id="CHEBI:173112"/>
        <dbReference type="EC" id="2.7.7.7"/>
    </reaction>
</comment>
<dbReference type="Proteomes" id="UP000284706">
    <property type="component" value="Unassembled WGS sequence"/>
</dbReference>
<evidence type="ECO:0000256" key="9">
    <source>
        <dbReference type="ARBA" id="ARBA00022763"/>
    </source>
</evidence>
<dbReference type="Gene3D" id="1.10.150.110">
    <property type="entry name" value="DNA polymerase beta, N-terminal domain-like"/>
    <property type="match status" value="1"/>
</dbReference>
<dbReference type="GO" id="GO:0003887">
    <property type="term" value="F:DNA-directed DNA polymerase activity"/>
    <property type="evidence" value="ECO:0007669"/>
    <property type="project" value="UniProtKB-KW"/>
</dbReference>
<feature type="region of interest" description="Disordered" evidence="17">
    <location>
        <begin position="626"/>
        <end position="720"/>
    </location>
</feature>
<dbReference type="PROSITE" id="PS50172">
    <property type="entry name" value="BRCT"/>
    <property type="match status" value="1"/>
</dbReference>
<dbReference type="CDD" id="cd00141">
    <property type="entry name" value="NT_POLXc"/>
    <property type="match status" value="1"/>
</dbReference>
<evidence type="ECO:0000256" key="2">
    <source>
        <dbReference type="ARBA" id="ARBA00008323"/>
    </source>
</evidence>
<feature type="region of interest" description="Disordered" evidence="17">
    <location>
        <begin position="180"/>
        <end position="211"/>
    </location>
</feature>
<keyword evidence="7" id="KW-0235">DNA replication</keyword>
<dbReference type="SMART" id="SM00483">
    <property type="entry name" value="POLXc"/>
    <property type="match status" value="1"/>
</dbReference>
<dbReference type="InterPro" id="IPR010996">
    <property type="entry name" value="HHH_MUS81"/>
</dbReference>
<dbReference type="GO" id="GO:0046872">
    <property type="term" value="F:metal ion binding"/>
    <property type="evidence" value="ECO:0007669"/>
    <property type="project" value="UniProtKB-KW"/>
</dbReference>
<feature type="compositionally biased region" description="Polar residues" evidence="17">
    <location>
        <begin position="276"/>
        <end position="292"/>
    </location>
</feature>
<keyword evidence="20" id="KW-1185">Reference proteome</keyword>
<evidence type="ECO:0000256" key="4">
    <source>
        <dbReference type="ARBA" id="ARBA00022634"/>
    </source>
</evidence>
<comment type="caution">
    <text evidence="19">The sequence shown here is derived from an EMBL/GenBank/DDBJ whole genome shotgun (WGS) entry which is preliminary data.</text>
</comment>
<dbReference type="GO" id="GO:0003677">
    <property type="term" value="F:DNA binding"/>
    <property type="evidence" value="ECO:0007669"/>
    <property type="project" value="UniProtKB-KW"/>
</dbReference>
<dbReference type="PROSITE" id="PS00522">
    <property type="entry name" value="DNA_POLYMERASE_X"/>
    <property type="match status" value="1"/>
</dbReference>
<feature type="compositionally biased region" description="Basic and acidic residues" evidence="17">
    <location>
        <begin position="643"/>
        <end position="652"/>
    </location>
</feature>
<dbReference type="Pfam" id="PF14716">
    <property type="entry name" value="HHH_8"/>
    <property type="match status" value="1"/>
</dbReference>
<dbReference type="Pfam" id="PF10391">
    <property type="entry name" value="DNA_pol_lambd_f"/>
    <property type="match status" value="1"/>
</dbReference>
<dbReference type="InterPro" id="IPR019843">
    <property type="entry name" value="DNA_pol-X_BS"/>
</dbReference>
<dbReference type="OrthoDB" id="205514at2759"/>
<evidence type="ECO:0000256" key="10">
    <source>
        <dbReference type="ARBA" id="ARBA00022932"/>
    </source>
</evidence>
<keyword evidence="5" id="KW-0808">Transferase</keyword>
<dbReference type="InterPro" id="IPR022312">
    <property type="entry name" value="DNA_pol_X"/>
</dbReference>
<evidence type="ECO:0000313" key="19">
    <source>
        <dbReference type="EMBL" id="PPQ72029.1"/>
    </source>
</evidence>
<reference evidence="19 20" key="1">
    <citation type="journal article" date="2018" name="Evol. Lett.">
        <title>Horizontal gene cluster transfer increased hallucinogenic mushroom diversity.</title>
        <authorList>
            <person name="Reynolds H.T."/>
            <person name="Vijayakumar V."/>
            <person name="Gluck-Thaler E."/>
            <person name="Korotkin H.B."/>
            <person name="Matheny P.B."/>
            <person name="Slot J.C."/>
        </authorList>
    </citation>
    <scope>NUCLEOTIDE SEQUENCE [LARGE SCALE GENOMIC DNA]</scope>
    <source>
        <strain evidence="19 20">SRW20</strain>
    </source>
</reference>
<dbReference type="AlphaFoldDB" id="A0A409W0J0"/>
<dbReference type="FunFam" id="1.10.150.20:FF:000010">
    <property type="entry name" value="DNA polymerase lambda"/>
    <property type="match status" value="1"/>
</dbReference>
<keyword evidence="12" id="KW-0234">DNA repair</keyword>
<dbReference type="InterPro" id="IPR027421">
    <property type="entry name" value="DNA_pol_lamdba_lyase_dom_sf"/>
</dbReference>
<keyword evidence="14" id="KW-0539">Nucleus</keyword>
<evidence type="ECO:0000259" key="18">
    <source>
        <dbReference type="PROSITE" id="PS50172"/>
    </source>
</evidence>
<dbReference type="GO" id="GO:0005634">
    <property type="term" value="C:nucleus"/>
    <property type="evidence" value="ECO:0007669"/>
    <property type="project" value="UniProtKB-SubCell"/>
</dbReference>
<dbReference type="PRINTS" id="PR00869">
    <property type="entry name" value="DNAPOLX"/>
</dbReference>
<keyword evidence="8" id="KW-0479">Metal-binding</keyword>
<dbReference type="EMBL" id="NHYE01005476">
    <property type="protein sequence ID" value="PPQ72029.1"/>
    <property type="molecule type" value="Genomic_DNA"/>
</dbReference>
<dbReference type="Gene3D" id="3.30.210.10">
    <property type="entry name" value="DNA polymerase, thumb domain"/>
    <property type="match status" value="1"/>
</dbReference>
<dbReference type="SUPFAM" id="SSF47802">
    <property type="entry name" value="DNA polymerase beta, N-terminal domain-like"/>
    <property type="match status" value="1"/>
</dbReference>
<dbReference type="EC" id="2.7.7.7" evidence="3"/>
<dbReference type="PANTHER" id="PTHR11276:SF28">
    <property type="entry name" value="DNA POLYMERASE LAMBDA"/>
    <property type="match status" value="1"/>
</dbReference>
<keyword evidence="6" id="KW-0548">Nucleotidyltransferase</keyword>
<feature type="region of interest" description="Disordered" evidence="17">
    <location>
        <begin position="254"/>
        <end position="351"/>
    </location>
</feature>
<feature type="region of interest" description="Disordered" evidence="17">
    <location>
        <begin position="108"/>
        <end position="135"/>
    </location>
</feature>